<evidence type="ECO:0000313" key="2">
    <source>
        <dbReference type="Proteomes" id="UP000765509"/>
    </source>
</evidence>
<protein>
    <recommendedName>
        <fullName evidence="3">Integrase zinc-binding domain-containing protein</fullName>
    </recommendedName>
</protein>
<dbReference type="OrthoDB" id="2517075at2759"/>
<gene>
    <name evidence="1" type="ORF">O181_074264</name>
</gene>
<sequence>MQIDKRKNFKFSEWAPEFGTSDSDNTDQEGTETPILEIRSSELHNQFFSSVTKTYSKRKQCSIMLQILQQRYRSPKLEYQLGEPCLRDYKLNEYFLVDGILYHREKDTSSITVMDRDCISLILKECHDFPYMGHMSEGRTKERVESTDWWPQ</sequence>
<evidence type="ECO:0008006" key="3">
    <source>
        <dbReference type="Google" id="ProtNLM"/>
    </source>
</evidence>
<dbReference type="Proteomes" id="UP000765509">
    <property type="component" value="Unassembled WGS sequence"/>
</dbReference>
<dbReference type="EMBL" id="AVOT02039479">
    <property type="protein sequence ID" value="MBW0534549.1"/>
    <property type="molecule type" value="Genomic_DNA"/>
</dbReference>
<organism evidence="1 2">
    <name type="scientific">Austropuccinia psidii MF-1</name>
    <dbReference type="NCBI Taxonomy" id="1389203"/>
    <lineage>
        <taxon>Eukaryota</taxon>
        <taxon>Fungi</taxon>
        <taxon>Dikarya</taxon>
        <taxon>Basidiomycota</taxon>
        <taxon>Pucciniomycotina</taxon>
        <taxon>Pucciniomycetes</taxon>
        <taxon>Pucciniales</taxon>
        <taxon>Sphaerophragmiaceae</taxon>
        <taxon>Austropuccinia</taxon>
    </lineage>
</organism>
<comment type="caution">
    <text evidence="1">The sequence shown here is derived from an EMBL/GenBank/DDBJ whole genome shotgun (WGS) entry which is preliminary data.</text>
</comment>
<accession>A0A9Q3IDA7</accession>
<proteinExistence type="predicted"/>
<keyword evidence="2" id="KW-1185">Reference proteome</keyword>
<dbReference type="Gene3D" id="1.10.340.70">
    <property type="match status" value="1"/>
</dbReference>
<dbReference type="AlphaFoldDB" id="A0A9Q3IDA7"/>
<name>A0A9Q3IDA7_9BASI</name>
<reference evidence="1" key="1">
    <citation type="submission" date="2021-03" db="EMBL/GenBank/DDBJ databases">
        <title>Draft genome sequence of rust myrtle Austropuccinia psidii MF-1, a brazilian biotype.</title>
        <authorList>
            <person name="Quecine M.C."/>
            <person name="Pachon D.M.R."/>
            <person name="Bonatelli M.L."/>
            <person name="Correr F.H."/>
            <person name="Franceschini L.M."/>
            <person name="Leite T.F."/>
            <person name="Margarido G.R.A."/>
            <person name="Almeida C.A."/>
            <person name="Ferrarezi J.A."/>
            <person name="Labate C.A."/>
        </authorList>
    </citation>
    <scope>NUCLEOTIDE SEQUENCE</scope>
    <source>
        <strain evidence="1">MF-1</strain>
    </source>
</reference>
<evidence type="ECO:0000313" key="1">
    <source>
        <dbReference type="EMBL" id="MBW0534549.1"/>
    </source>
</evidence>